<dbReference type="GO" id="GO:0005576">
    <property type="term" value="C:extracellular region"/>
    <property type="evidence" value="ECO:0007669"/>
    <property type="project" value="UniProtKB-SubCell"/>
</dbReference>
<keyword evidence="5 6" id="KW-0732">Signal</keyword>
<keyword evidence="4" id="KW-0964">Secreted</keyword>
<dbReference type="InterPro" id="IPR010264">
    <property type="entry name" value="Self-incomp_S1"/>
</dbReference>
<comment type="caution">
    <text evidence="7">The sequence shown here is derived from an EMBL/GenBank/DDBJ whole genome shotgun (WGS) entry which is preliminary data.</text>
</comment>
<comment type="similarity">
    <text evidence="2">Belongs to the plant self-incompatibility (S1) protein family.</text>
</comment>
<dbReference type="AlphaFoldDB" id="A0A6N2BNI7"/>
<organism evidence="7">
    <name type="scientific">Solanum chilense</name>
    <name type="common">Tomato</name>
    <name type="synonym">Lycopersicon chilense</name>
    <dbReference type="NCBI Taxonomy" id="4083"/>
    <lineage>
        <taxon>Eukaryota</taxon>
        <taxon>Viridiplantae</taxon>
        <taxon>Streptophyta</taxon>
        <taxon>Embryophyta</taxon>
        <taxon>Tracheophyta</taxon>
        <taxon>Spermatophyta</taxon>
        <taxon>Magnoliopsida</taxon>
        <taxon>eudicotyledons</taxon>
        <taxon>Gunneridae</taxon>
        <taxon>Pentapetalae</taxon>
        <taxon>asterids</taxon>
        <taxon>lamiids</taxon>
        <taxon>Solanales</taxon>
        <taxon>Solanaceae</taxon>
        <taxon>Solanoideae</taxon>
        <taxon>Solaneae</taxon>
        <taxon>Solanum</taxon>
        <taxon>Solanum subgen. Lycopersicon</taxon>
    </lineage>
</organism>
<evidence type="ECO:0000313" key="7">
    <source>
        <dbReference type="EMBL" id="TMW96646.1"/>
    </source>
</evidence>
<gene>
    <name evidence="7" type="ORF">EJD97_007042</name>
</gene>
<feature type="signal peptide" evidence="6">
    <location>
        <begin position="1"/>
        <end position="25"/>
    </location>
</feature>
<accession>A0A6N2BNI7</accession>
<evidence type="ECO:0000256" key="4">
    <source>
        <dbReference type="ARBA" id="ARBA00022525"/>
    </source>
</evidence>
<protein>
    <recommendedName>
        <fullName evidence="8">S-protein homolog</fullName>
    </recommendedName>
</protein>
<evidence type="ECO:0000256" key="5">
    <source>
        <dbReference type="ARBA" id="ARBA00022729"/>
    </source>
</evidence>
<dbReference type="Pfam" id="PF05938">
    <property type="entry name" value="Self-incomp_S1"/>
    <property type="match status" value="1"/>
</dbReference>
<dbReference type="GO" id="GO:0060320">
    <property type="term" value="P:rejection of self pollen"/>
    <property type="evidence" value="ECO:0007669"/>
    <property type="project" value="UniProtKB-KW"/>
</dbReference>
<proteinExistence type="inferred from homology"/>
<comment type="subcellular location">
    <subcellularLocation>
        <location evidence="1">Secreted</location>
    </subcellularLocation>
</comment>
<evidence type="ECO:0000256" key="6">
    <source>
        <dbReference type="SAM" id="SignalP"/>
    </source>
</evidence>
<reference evidence="7" key="1">
    <citation type="submission" date="2019-05" db="EMBL/GenBank/DDBJ databases">
        <title>The de novo reference genome and transcriptome assemblies of the wild tomato species Solanum chilense.</title>
        <authorList>
            <person name="Stam R."/>
            <person name="Nosenko T."/>
            <person name="Hoerger A.C."/>
            <person name="Stephan W."/>
            <person name="Seidel M.A."/>
            <person name="Kuhn J.M.M."/>
            <person name="Haberer G."/>
            <person name="Tellier A."/>
        </authorList>
    </citation>
    <scope>NUCLEOTIDE SEQUENCE</scope>
    <source>
        <tissue evidence="7">Mature leaves</tissue>
    </source>
</reference>
<dbReference type="EMBL" id="RXGB01002028">
    <property type="protein sequence ID" value="TMW96646.1"/>
    <property type="molecule type" value="Genomic_DNA"/>
</dbReference>
<name>A0A6N2BNI7_SOLCI</name>
<keyword evidence="3" id="KW-0713">Self-incompatibility</keyword>
<sequence length="164" mass="18291">MSSSSQYYHLFICLFLLSFSSLINSQEDHFVVAVGNDASSTVTLDCSLEGVPGGFLSIEPKDGYKIVAPYDSKGDNTLSCEITLGEKHGVFTLFESNNTKICHDKDGDCEWRVREDGLCMVVASKCVVMLKWDTSATRYSFRKITSEPIKYVARNAMRYVSNNP</sequence>
<feature type="chain" id="PRO_5026679517" description="S-protein homolog" evidence="6">
    <location>
        <begin position="26"/>
        <end position="164"/>
    </location>
</feature>
<evidence type="ECO:0000256" key="1">
    <source>
        <dbReference type="ARBA" id="ARBA00004613"/>
    </source>
</evidence>
<evidence type="ECO:0000256" key="2">
    <source>
        <dbReference type="ARBA" id="ARBA00005581"/>
    </source>
</evidence>
<evidence type="ECO:0000256" key="3">
    <source>
        <dbReference type="ARBA" id="ARBA00022471"/>
    </source>
</evidence>
<evidence type="ECO:0008006" key="8">
    <source>
        <dbReference type="Google" id="ProtNLM"/>
    </source>
</evidence>